<evidence type="ECO:0000313" key="3">
    <source>
        <dbReference type="EMBL" id="QNM13315.1"/>
    </source>
</evidence>
<keyword evidence="4" id="KW-1185">Reference proteome</keyword>
<reference evidence="3 4" key="1">
    <citation type="submission" date="2020-08" db="EMBL/GenBank/DDBJ databases">
        <authorList>
            <person name="Liu C."/>
            <person name="Sun Q."/>
        </authorList>
    </citation>
    <scope>NUCLEOTIDE SEQUENCE [LARGE SCALE GENOMIC DNA]</scope>
    <source>
        <strain evidence="3 4">NSJ-61</strain>
    </source>
</reference>
<evidence type="ECO:0000259" key="2">
    <source>
        <dbReference type="Pfam" id="PF09820"/>
    </source>
</evidence>
<dbReference type="Pfam" id="PF08011">
    <property type="entry name" value="PDDEXK_9"/>
    <property type="match status" value="1"/>
</dbReference>
<dbReference type="Pfam" id="PF09820">
    <property type="entry name" value="AAA-ATPase_like"/>
    <property type="match status" value="1"/>
</dbReference>
<dbReference type="Proteomes" id="UP000515856">
    <property type="component" value="Chromosome"/>
</dbReference>
<dbReference type="KEGG" id="ehn:H9Q80_05020"/>
<accession>A0A7G9GR83</accession>
<name>A0A7G9GR83_9FIRM</name>
<protein>
    <submittedName>
        <fullName evidence="3">AAA family ATPase</fullName>
    </submittedName>
</protein>
<evidence type="ECO:0000313" key="4">
    <source>
        <dbReference type="Proteomes" id="UP000515856"/>
    </source>
</evidence>
<proteinExistence type="predicted"/>
<dbReference type="PANTHER" id="PTHR34825">
    <property type="entry name" value="CONSERVED PROTEIN, WITH A WEAK D-GALACTARATE DEHYDRATASE/ALTRONATE HYDROLASE DOMAIN"/>
    <property type="match status" value="1"/>
</dbReference>
<keyword evidence="1" id="KW-0175">Coiled coil</keyword>
<dbReference type="PANTHER" id="PTHR34825:SF2">
    <property type="entry name" value="AAA-ATPASE-LIKE DOMAIN-CONTAINING PROTEIN"/>
    <property type="match status" value="1"/>
</dbReference>
<evidence type="ECO:0000256" key="1">
    <source>
        <dbReference type="SAM" id="Coils"/>
    </source>
</evidence>
<sequence>MINSIIKFPKGNANFKEIRELGFLYIDKTKYIENIENENLKSILILRPRRFGKSLFINMLACYFDIKESDHFDILFQNTYIHEHPTKNRNAYYVLKFNFSGLTGKHGKELETEFSMKVLDSLRKFISYYDIDIMLLEHNSTARILSRFFVDVEPYLKNRKIYVLIDEYDHFANELLSFAYQEFTSVTNSDGYVRAFYEELKYATETVIAKIFMTGVSPITLDSLTSGFNISTNLSLDSRFNEMLGFTIEEMKYLISMVSSIQDVDAVLADMKQYYDGYMFSVDGKHRIFNPNMALYYLDYWQNFGKQPNEIVDKNILSDYQKLENLLYLPYESDEDVQIQNILDGNHPEVNLTEMFTIHTGLTTDDFYSLLFYLGYLTIDEADAFGMTLRIPNMIMQKVFIKYFRHMLEKQLNFKSDTSLWKKAVVTFLNNDCPNLFIEEIEKILQRYPDRLFQNFHERNIQQIADVIVEAVTGVDVDLEWLNDNGYGDFMMIPSNATYPNKLIEFKYLKNSYSQEQLERAVQDAENQLRRYHSTRQMHRQKCDMYVMVFSKNKCIYVKRYEE</sequence>
<dbReference type="Gene3D" id="3.40.50.300">
    <property type="entry name" value="P-loop containing nucleotide triphosphate hydrolases"/>
    <property type="match status" value="1"/>
</dbReference>
<feature type="domain" description="AAA-ATPase-like" evidence="2">
    <location>
        <begin position="10"/>
        <end position="225"/>
    </location>
</feature>
<gene>
    <name evidence="3" type="ORF">H9Q80_05020</name>
</gene>
<organism evidence="3 4">
    <name type="scientific">[Eubacterium] hominis</name>
    <dbReference type="NCBI Taxonomy" id="2764325"/>
    <lineage>
        <taxon>Bacteria</taxon>
        <taxon>Bacillati</taxon>
        <taxon>Bacillota</taxon>
        <taxon>Erysipelotrichia</taxon>
        <taxon>Erysipelotrichales</taxon>
        <taxon>Erysipelotrichaceae</taxon>
        <taxon>Amedibacillus</taxon>
    </lineage>
</organism>
<dbReference type="RefSeq" id="WP_117536454.1">
    <property type="nucleotide sequence ID" value="NZ_CP060636.1"/>
</dbReference>
<dbReference type="EMBL" id="CP060636">
    <property type="protein sequence ID" value="QNM13315.1"/>
    <property type="molecule type" value="Genomic_DNA"/>
</dbReference>
<dbReference type="AlphaFoldDB" id="A0A7G9GR83"/>
<dbReference type="InterPro" id="IPR018631">
    <property type="entry name" value="AAA-ATPase-like_dom"/>
</dbReference>
<feature type="coiled-coil region" evidence="1">
    <location>
        <begin position="515"/>
        <end position="542"/>
    </location>
</feature>
<dbReference type="InterPro" id="IPR012547">
    <property type="entry name" value="PDDEXK_9"/>
</dbReference>
<dbReference type="InterPro" id="IPR027417">
    <property type="entry name" value="P-loop_NTPase"/>
</dbReference>